<comment type="caution">
    <text evidence="1">The sequence shown here is derived from an EMBL/GenBank/DDBJ whole genome shotgun (WGS) entry which is preliminary data.</text>
</comment>
<dbReference type="PANTHER" id="PTHR33524">
    <property type="entry name" value="C5ORF35"/>
    <property type="match status" value="1"/>
</dbReference>
<proteinExistence type="predicted"/>
<evidence type="ECO:0000313" key="2">
    <source>
        <dbReference type="Proteomes" id="UP000266841"/>
    </source>
</evidence>
<dbReference type="Gene3D" id="2.170.270.10">
    <property type="entry name" value="SET domain"/>
    <property type="match status" value="1"/>
</dbReference>
<protein>
    <recommendedName>
        <fullName evidence="3">SET domain-containing protein</fullName>
    </recommendedName>
</protein>
<dbReference type="OMA" id="EKVVMHG"/>
<accession>K0RF09</accession>
<reference evidence="1 2" key="1">
    <citation type="journal article" date="2012" name="Genome Biol.">
        <title>Genome and low-iron response of an oceanic diatom adapted to chronic iron limitation.</title>
        <authorList>
            <person name="Lommer M."/>
            <person name="Specht M."/>
            <person name="Roy A.S."/>
            <person name="Kraemer L."/>
            <person name="Andreson R."/>
            <person name="Gutowska M.A."/>
            <person name="Wolf J."/>
            <person name="Bergner S.V."/>
            <person name="Schilhabel M.B."/>
            <person name="Klostermeier U.C."/>
            <person name="Beiko R.G."/>
            <person name="Rosenstiel P."/>
            <person name="Hippler M."/>
            <person name="Laroche J."/>
        </authorList>
    </citation>
    <scope>NUCLEOTIDE SEQUENCE [LARGE SCALE GENOMIC DNA]</scope>
    <source>
        <strain evidence="1 2">CCMP1005</strain>
    </source>
</reference>
<organism evidence="1 2">
    <name type="scientific">Thalassiosira oceanica</name>
    <name type="common">Marine diatom</name>
    <dbReference type="NCBI Taxonomy" id="159749"/>
    <lineage>
        <taxon>Eukaryota</taxon>
        <taxon>Sar</taxon>
        <taxon>Stramenopiles</taxon>
        <taxon>Ochrophyta</taxon>
        <taxon>Bacillariophyta</taxon>
        <taxon>Coscinodiscophyceae</taxon>
        <taxon>Thalassiosirophycidae</taxon>
        <taxon>Thalassiosirales</taxon>
        <taxon>Thalassiosiraceae</taxon>
        <taxon>Thalassiosira</taxon>
    </lineage>
</organism>
<evidence type="ECO:0008006" key="3">
    <source>
        <dbReference type="Google" id="ProtNLM"/>
    </source>
</evidence>
<dbReference type="PANTHER" id="PTHR33524:SF1">
    <property type="entry name" value="SET DOMAIN-CONTAINING PROTEIN"/>
    <property type="match status" value="1"/>
</dbReference>
<dbReference type="Proteomes" id="UP000266841">
    <property type="component" value="Unassembled WGS sequence"/>
</dbReference>
<dbReference type="OrthoDB" id="442460at2759"/>
<gene>
    <name evidence="1" type="ORF">THAOC_36272</name>
</gene>
<keyword evidence="2" id="KW-1185">Reference proteome</keyword>
<dbReference type="EMBL" id="AGNL01048749">
    <property type="protein sequence ID" value="EJK45127.1"/>
    <property type="molecule type" value="Genomic_DNA"/>
</dbReference>
<dbReference type="eggNOG" id="ENOG502R2Q4">
    <property type="taxonomic scope" value="Eukaryota"/>
</dbReference>
<name>K0RF09_THAOC</name>
<dbReference type="AlphaFoldDB" id="K0RF09"/>
<sequence length="472" mass="54892">MSTPGPFARLGRFLRNMFGQKDAGPREMQEKKDLYWILLAATHRDLRVKEQAGRRIDSTTPTTPAVWAYESRDDLRLTMEESARHLDDEVKVNEMSLAQIRKQVQSRIESQVINALEDAQVLEQAMEDLHGNRDADDDEYKLSSHEEEKFSEVLLKEYEKTVEAIDKKAPPVKRRTSDPIPFLVTKRDGIETVLHHFGWMPEKTLHPNELEDDHVDAFGFKPNQAEADMVGAMRYYHARNLVRSSLAHEKAHRQRSHSLIPFKSTLEEAGRGRGVFVDGFAPAGTLMAFFPGKVWPKERLSAASEQSQMELANDPLHQLAMRYDDYLIDSRMSPYTVVKNLWAIAHIVNHPPLRKTGERDDVFSGPNCVTCSINFTETMFRDQQDKLRDYLPNEYEQPPQEWTRSMFDDEKVVMHGLGLFALRDLEDEELFFDYRLSPDDRQPNGQQYPHWYRVIDEEAVKNRWNLDNEEKR</sequence>
<dbReference type="InterPro" id="IPR046341">
    <property type="entry name" value="SET_dom_sf"/>
</dbReference>
<dbReference type="InterPro" id="IPR040415">
    <property type="entry name" value="SETD9"/>
</dbReference>
<evidence type="ECO:0000313" key="1">
    <source>
        <dbReference type="EMBL" id="EJK45127.1"/>
    </source>
</evidence>